<feature type="region of interest" description="Disordered" evidence="3">
    <location>
        <begin position="329"/>
        <end position="360"/>
    </location>
</feature>
<dbReference type="GeneID" id="112294168"/>
<dbReference type="PROSITE" id="PS50985">
    <property type="entry name" value="GRAS"/>
    <property type="match status" value="1"/>
</dbReference>
<evidence type="ECO:0000256" key="1">
    <source>
        <dbReference type="ARBA" id="ARBA00023015"/>
    </source>
</evidence>
<evidence type="ECO:0000313" key="4">
    <source>
        <dbReference type="EMBL" id="PNR36177.1"/>
    </source>
</evidence>
<dbReference type="GO" id="GO:0043565">
    <property type="term" value="F:sequence-specific DNA binding"/>
    <property type="evidence" value="ECO:0000318"/>
    <property type="project" value="GO_Central"/>
</dbReference>
<dbReference type="Proteomes" id="UP000006727">
    <property type="component" value="Chromosome 17"/>
</dbReference>
<dbReference type="OMA" id="SKHERTE"/>
<feature type="region of interest" description="Disordered" evidence="3">
    <location>
        <begin position="136"/>
        <end position="163"/>
    </location>
</feature>
<dbReference type="EnsemblPlants" id="Pp3c17_13550V3.1">
    <property type="protein sequence ID" value="Pp3c17_13550V3.1"/>
    <property type="gene ID" value="Pp3c17_13550"/>
</dbReference>
<dbReference type="EnsemblPlants" id="Pp3c17_13550V3.2">
    <property type="protein sequence ID" value="Pp3c17_13550V3.2"/>
    <property type="gene ID" value="Pp3c17_13550"/>
</dbReference>
<dbReference type="PaxDb" id="3218-PP1S98_14V6.1"/>
<gene>
    <name evidence="5" type="primary">LOC112294168</name>
    <name evidence="4" type="ORF">PHYPA_022028</name>
</gene>
<sequence length="816" mass="90944">MIIAMAGSKHERTEGSGGAGEGPSLAAQLQQVWLQTQMPKAQKRSFTPDSSTQNQIPRLSTSNLGADTSALSKPSALSALKSLSNLFPELANVQEEKKAIISSVFKEGEHPVALNPAMLQKKNECLEMMLTDNFGNEAQSERSQVSHSRTSSQTMRSNSYGIQPSSDSLDFSSMCPLTSFNSFSGSTQRSAVDTPEEDFFCPFGRSEPSDSPSVDNTEATAEVEVAVELEKTPLFLYLTDMLMDEKVEEKKCMFVEMSAYQAMAKELGDLISYDPSYSSMPGAENTNSEFHFEDNSGLFEKEYLEFQGEEDVVEDVGHVDSWINEILSGPLPPELRDSPDSETKHGHKHAESPEESCSNADSEFCSCNTLKDEDFEVAQHHWAYVQANGSYLDSSSSLLDSVNSAHSLQNKNGRMLPVGFTNPISSSNGNEVHVTPVDLTNLLIRCAHAVEQGNFGYANELINELREHSSAYGNGRQRMAHYFVEALVAKMSGTGGQLYSALSNNRPSEAQMLKALMLFCEHCPFIQVPHIFANHSIVEAFKGASRVHIIDYGILYGVQWPCLLYQLSTRPEGPPHLRITGIDRPQPGFRPSARIQDTGRRLAKLAKKMGVPFKFHAIAEKWEAITPAHLLLREDEVLAVNCMFRFRHLLDESVTAASPRNLVLSRIKSLNPKVFVQGVFNAGYNAPFFMSRFREALSHFSTIFDAMESSFPPDHVDRQLIDHEIVGREILNVVACEGLERVERTETYRQWQARTTRAGFQQIPSSGETMAKIKMAMRVYHRDYGVGHDGHWFLIGWKNHITHAMTIWEPIRDGSP</sequence>
<evidence type="ECO:0000313" key="6">
    <source>
        <dbReference type="Proteomes" id="UP000006727"/>
    </source>
</evidence>
<reference evidence="4 6" key="2">
    <citation type="journal article" date="2018" name="Plant J.">
        <title>The Physcomitrella patens chromosome-scale assembly reveals moss genome structure and evolution.</title>
        <authorList>
            <person name="Lang D."/>
            <person name="Ullrich K.K."/>
            <person name="Murat F."/>
            <person name="Fuchs J."/>
            <person name="Jenkins J."/>
            <person name="Haas F.B."/>
            <person name="Piednoel M."/>
            <person name="Gundlach H."/>
            <person name="Van Bel M."/>
            <person name="Meyberg R."/>
            <person name="Vives C."/>
            <person name="Morata J."/>
            <person name="Symeonidi A."/>
            <person name="Hiss M."/>
            <person name="Muchero W."/>
            <person name="Kamisugi Y."/>
            <person name="Saleh O."/>
            <person name="Blanc G."/>
            <person name="Decker E.L."/>
            <person name="van Gessel N."/>
            <person name="Grimwood J."/>
            <person name="Hayes R.D."/>
            <person name="Graham S.W."/>
            <person name="Gunter L.E."/>
            <person name="McDaniel S.F."/>
            <person name="Hoernstein S.N.W."/>
            <person name="Larsson A."/>
            <person name="Li F.W."/>
            <person name="Perroud P.F."/>
            <person name="Phillips J."/>
            <person name="Ranjan P."/>
            <person name="Rokshar D.S."/>
            <person name="Rothfels C.J."/>
            <person name="Schneider L."/>
            <person name="Shu S."/>
            <person name="Stevenson D.W."/>
            <person name="Thummler F."/>
            <person name="Tillich M."/>
            <person name="Villarreal Aguilar J.C."/>
            <person name="Widiez T."/>
            <person name="Wong G.K."/>
            <person name="Wymore A."/>
            <person name="Zhang Y."/>
            <person name="Zimmer A.D."/>
            <person name="Quatrano R.S."/>
            <person name="Mayer K.F.X."/>
            <person name="Goodstein D."/>
            <person name="Casacuberta J.M."/>
            <person name="Vandepoele K."/>
            <person name="Reski R."/>
            <person name="Cuming A.C."/>
            <person name="Tuskan G.A."/>
            <person name="Maumus F."/>
            <person name="Salse J."/>
            <person name="Schmutz J."/>
            <person name="Rensing S.A."/>
        </authorList>
    </citation>
    <scope>NUCLEOTIDE SEQUENCE [LARGE SCALE GENOMIC DNA]</scope>
    <source>
        <strain evidence="5 6">cv. Gransden 2004</strain>
    </source>
</reference>
<feature type="compositionally biased region" description="Basic and acidic residues" evidence="3">
    <location>
        <begin position="334"/>
        <end position="352"/>
    </location>
</feature>
<dbReference type="Gramene" id="Pp3c17_13550V3.2">
    <property type="protein sequence ID" value="Pp3c17_13550V3.2"/>
    <property type="gene ID" value="Pp3c17_13550"/>
</dbReference>
<dbReference type="OrthoDB" id="47276at2759"/>
<evidence type="ECO:0000313" key="5">
    <source>
        <dbReference type="EnsemblPlants" id="Pp3c17_13550V3.1"/>
    </source>
</evidence>
<organism evidence="4">
    <name type="scientific">Physcomitrium patens</name>
    <name type="common">Spreading-leaved earth moss</name>
    <name type="synonym">Physcomitrella patens</name>
    <dbReference type="NCBI Taxonomy" id="3218"/>
    <lineage>
        <taxon>Eukaryota</taxon>
        <taxon>Viridiplantae</taxon>
        <taxon>Streptophyta</taxon>
        <taxon>Embryophyta</taxon>
        <taxon>Bryophyta</taxon>
        <taxon>Bryophytina</taxon>
        <taxon>Bryopsida</taxon>
        <taxon>Funariidae</taxon>
        <taxon>Funariales</taxon>
        <taxon>Funariaceae</taxon>
        <taxon>Physcomitrium</taxon>
    </lineage>
</organism>
<feature type="region of interest" description="Disordered" evidence="3">
    <location>
        <begin position="1"/>
        <end position="24"/>
    </location>
</feature>
<keyword evidence="6" id="KW-1185">Reference proteome</keyword>
<protein>
    <submittedName>
        <fullName evidence="4 5">Uncharacterized protein</fullName>
    </submittedName>
</protein>
<feature type="compositionally biased region" description="Polar residues" evidence="3">
    <location>
        <begin position="37"/>
        <end position="66"/>
    </location>
</feature>
<dbReference type="GO" id="GO:0003700">
    <property type="term" value="F:DNA-binding transcription factor activity"/>
    <property type="evidence" value="ECO:0000318"/>
    <property type="project" value="GO_Central"/>
</dbReference>
<reference evidence="5" key="3">
    <citation type="submission" date="2020-12" db="UniProtKB">
        <authorList>
            <consortium name="EnsemblPlants"/>
        </authorList>
    </citation>
    <scope>IDENTIFICATION</scope>
</reference>
<evidence type="ECO:0000256" key="3">
    <source>
        <dbReference type="SAM" id="MobiDB-lite"/>
    </source>
</evidence>
<reference evidence="4 6" key="1">
    <citation type="journal article" date="2008" name="Science">
        <title>The Physcomitrella genome reveals evolutionary insights into the conquest of land by plants.</title>
        <authorList>
            <person name="Rensing S."/>
            <person name="Lang D."/>
            <person name="Zimmer A."/>
            <person name="Terry A."/>
            <person name="Salamov A."/>
            <person name="Shapiro H."/>
            <person name="Nishiyama T."/>
            <person name="Perroud P.-F."/>
            <person name="Lindquist E."/>
            <person name="Kamisugi Y."/>
            <person name="Tanahashi T."/>
            <person name="Sakakibara K."/>
            <person name="Fujita T."/>
            <person name="Oishi K."/>
            <person name="Shin-I T."/>
            <person name="Kuroki Y."/>
            <person name="Toyoda A."/>
            <person name="Suzuki Y."/>
            <person name="Hashimoto A."/>
            <person name="Yamaguchi K."/>
            <person name="Sugano A."/>
            <person name="Kohara Y."/>
            <person name="Fujiyama A."/>
            <person name="Anterola A."/>
            <person name="Aoki S."/>
            <person name="Ashton N."/>
            <person name="Barbazuk W.B."/>
            <person name="Barker E."/>
            <person name="Bennetzen J."/>
            <person name="Bezanilla M."/>
            <person name="Blankenship R."/>
            <person name="Cho S.H."/>
            <person name="Dutcher S."/>
            <person name="Estelle M."/>
            <person name="Fawcett J.A."/>
            <person name="Gundlach H."/>
            <person name="Hanada K."/>
            <person name="Heyl A."/>
            <person name="Hicks K.A."/>
            <person name="Hugh J."/>
            <person name="Lohr M."/>
            <person name="Mayer K."/>
            <person name="Melkozernov A."/>
            <person name="Murata T."/>
            <person name="Nelson D."/>
            <person name="Pils B."/>
            <person name="Prigge M."/>
            <person name="Reiss B."/>
            <person name="Renner T."/>
            <person name="Rombauts S."/>
            <person name="Rushton P."/>
            <person name="Sanderfoot A."/>
            <person name="Schween G."/>
            <person name="Shiu S.-H."/>
            <person name="Stueber K."/>
            <person name="Theodoulou F.L."/>
            <person name="Tu H."/>
            <person name="Van de Peer Y."/>
            <person name="Verrier P.J."/>
            <person name="Waters E."/>
            <person name="Wood A."/>
            <person name="Yang L."/>
            <person name="Cove D."/>
            <person name="Cuming A."/>
            <person name="Hasebe M."/>
            <person name="Lucas S."/>
            <person name="Mishler D.B."/>
            <person name="Reski R."/>
            <person name="Grigoriev I."/>
            <person name="Quatrano R.S."/>
            <person name="Boore J.L."/>
        </authorList>
    </citation>
    <scope>NUCLEOTIDE SEQUENCE [LARGE SCALE GENOMIC DNA]</scope>
    <source>
        <strain evidence="5 6">cv. Gransden 2004</strain>
    </source>
</reference>
<keyword evidence="1" id="KW-0805">Transcription regulation</keyword>
<dbReference type="PANTHER" id="PTHR31636">
    <property type="entry name" value="OSJNBA0084A10.13 PROTEIN-RELATED"/>
    <property type="match status" value="1"/>
</dbReference>
<dbReference type="GO" id="GO:0006355">
    <property type="term" value="P:regulation of DNA-templated transcription"/>
    <property type="evidence" value="ECO:0000318"/>
    <property type="project" value="GO_Central"/>
</dbReference>
<evidence type="ECO:0000256" key="2">
    <source>
        <dbReference type="ARBA" id="ARBA00023163"/>
    </source>
</evidence>
<name>A0A2K1J3R7_PHYPA</name>
<dbReference type="GO" id="GO:0005634">
    <property type="term" value="C:nucleus"/>
    <property type="evidence" value="ECO:0000318"/>
    <property type="project" value="GO_Central"/>
</dbReference>
<accession>A0A2K1J3R7</accession>
<dbReference type="InterPro" id="IPR005202">
    <property type="entry name" value="TF_GRAS"/>
</dbReference>
<feature type="region of interest" description="Disordered" evidence="3">
    <location>
        <begin position="37"/>
        <end position="67"/>
    </location>
</feature>
<dbReference type="Gramene" id="Pp3c17_13550V3.3">
    <property type="protein sequence ID" value="Pp3c17_13550V3.3"/>
    <property type="gene ID" value="Pp3c17_13550"/>
</dbReference>
<dbReference type="AlphaFoldDB" id="A0A2K1J3R7"/>
<dbReference type="EMBL" id="ABEU02000017">
    <property type="protein sequence ID" value="PNR36177.1"/>
    <property type="molecule type" value="Genomic_DNA"/>
</dbReference>
<dbReference type="EnsemblPlants" id="Pp3c17_13550V3.3">
    <property type="protein sequence ID" value="Pp3c17_13550V3.3"/>
    <property type="gene ID" value="Pp3c17_13550"/>
</dbReference>
<proteinExistence type="predicted"/>
<dbReference type="Gramene" id="Pp3c17_13550V3.1">
    <property type="protein sequence ID" value="Pp3c17_13550V3.1"/>
    <property type="gene ID" value="Pp3c17_13550"/>
</dbReference>
<keyword evidence="2" id="KW-0804">Transcription</keyword>
<dbReference type="RefSeq" id="XP_024400152.1">
    <property type="nucleotide sequence ID" value="XM_024544384.2"/>
</dbReference>
<dbReference type="Pfam" id="PF03514">
    <property type="entry name" value="GRAS"/>
    <property type="match status" value="1"/>
</dbReference>